<dbReference type="EMBL" id="CP013236">
    <property type="protein sequence ID" value="AMP13290.1"/>
    <property type="molecule type" value="Genomic_DNA"/>
</dbReference>
<gene>
    <name evidence="2" type="ORF">CPter291_1012</name>
</gene>
<evidence type="ECO:0000256" key="1">
    <source>
        <dbReference type="SAM" id="MobiDB-lite"/>
    </source>
</evidence>
<dbReference type="Proteomes" id="UP000074914">
    <property type="component" value="Chromosome"/>
</dbReference>
<dbReference type="SUPFAM" id="SSF48371">
    <property type="entry name" value="ARM repeat"/>
    <property type="match status" value="1"/>
</dbReference>
<dbReference type="RefSeq" id="WP_062112355.1">
    <property type="nucleotide sequence ID" value="NZ_CP013236.1"/>
</dbReference>
<sequence length="859" mass="95638">MKNDRAIENAIAAGERNKEAIGLIRNWCSHARVEKFGGTGLIERETGLPIGHNSMACQYASGGGMATWDLADAAIDFYDRNCVQCTKRVLVGIPNLSKLVAERDAHTKRVEEAQCVLQAKLAAELAARTVDRQEIRSRQPAESVSILDIIDDLDNSRDESARQKLLGAATLASETFTPDIIEYCFGLLEIREEWFDDIGLQLLRLLKADTPRLVRCAMLSLATHNSVAIAFEIIQVNARMIDEAQIQAAFPVLVWRAEPEQIAFINHVYIQDPLPLVAVYQERQKAVEAAISKALDDRDPDLVCVGARAIIVLSQFSNLRAGVFARSLIAKLARAHLLMDESGRGQRGDEEIATWLQDALVFALKDDPKNTDELVGQFLAGASVEGEEKIYRAYAAVLHKRGAWRDEKSILHPASRLALRRFFGAISSSNEYDILQVVQDAFSHMPDCAISLARDEMATLLGAAICLDDRINVLNEGQPEQLNALAALDRSNMLQLMYGTQQTLVKWAAESAAGDGKAIAEYLDVLRKIPEGKDSMRAILTSNLHQLMNMPAGLSAALPDLYSAMMHVSPRVRSAATDAIGELSRMRLEDLPELFFEAFLMHLSDTYMIVHQSAVEALDRLKLSAEFEARAGMAVVNLINCYAIDQGRERFLVKCIRLFLRRFAKPQQKKGALGKIFVALLERVESDLIARDLWWLSRDLGDVEGFSGLVIKALSDGQVMRYHQEEVVRALNTLRVESILEHSSDLISISLAPQANRDLAPAIVETLTRVGSWDDALQICQALYDNIPDTTEKLIGKLYAKLHLIAAQYEASIAAGKMEELSTLSRDWKETESQIKKLRSENEKRSHSFPGLSRSHWRR</sequence>
<evidence type="ECO:0000313" key="3">
    <source>
        <dbReference type="Proteomes" id="UP000074914"/>
    </source>
</evidence>
<accession>A0ABM5Z2L9</accession>
<name>A0ABM5Z2L9_9BURK</name>
<feature type="region of interest" description="Disordered" evidence="1">
    <location>
        <begin position="835"/>
        <end position="859"/>
    </location>
</feature>
<reference evidence="2 3" key="1">
    <citation type="submission" date="2015-11" db="EMBL/GenBank/DDBJ databases">
        <title>Exploring the genomic traits of fungus-feeding bacterial genus Collimonas.</title>
        <authorList>
            <person name="Song C."/>
            <person name="Schmidt R."/>
            <person name="de Jager V."/>
            <person name="Krzyzanowska D."/>
            <person name="Jongedijk E."/>
            <person name="Cankar K."/>
            <person name="Beekwilder J."/>
            <person name="van Veen A."/>
            <person name="de Boer W."/>
            <person name="van Veen J.A."/>
            <person name="Garbeva P."/>
        </authorList>
    </citation>
    <scope>NUCLEOTIDE SEQUENCE [LARGE SCALE GENOMIC DNA]</scope>
    <source>
        <strain evidence="2 3">Ter291</strain>
    </source>
</reference>
<dbReference type="InterPro" id="IPR011989">
    <property type="entry name" value="ARM-like"/>
</dbReference>
<organism evidence="2 3">
    <name type="scientific">Collimonas pratensis</name>
    <dbReference type="NCBI Taxonomy" id="279113"/>
    <lineage>
        <taxon>Bacteria</taxon>
        <taxon>Pseudomonadati</taxon>
        <taxon>Pseudomonadota</taxon>
        <taxon>Betaproteobacteria</taxon>
        <taxon>Burkholderiales</taxon>
        <taxon>Oxalobacteraceae</taxon>
        <taxon>Collimonas</taxon>
    </lineage>
</organism>
<dbReference type="Gene3D" id="1.25.10.10">
    <property type="entry name" value="Leucine-rich Repeat Variant"/>
    <property type="match status" value="1"/>
</dbReference>
<feature type="compositionally biased region" description="Basic and acidic residues" evidence="1">
    <location>
        <begin position="835"/>
        <end position="846"/>
    </location>
</feature>
<dbReference type="InterPro" id="IPR016024">
    <property type="entry name" value="ARM-type_fold"/>
</dbReference>
<keyword evidence="3" id="KW-1185">Reference proteome</keyword>
<proteinExistence type="predicted"/>
<protein>
    <submittedName>
        <fullName evidence="2">HEAT repeat family protein</fullName>
    </submittedName>
</protein>
<evidence type="ECO:0000313" key="2">
    <source>
        <dbReference type="EMBL" id="AMP13290.1"/>
    </source>
</evidence>